<dbReference type="GO" id="GO:0006351">
    <property type="term" value="P:DNA-templated transcription"/>
    <property type="evidence" value="ECO:0007669"/>
    <property type="project" value="InterPro"/>
</dbReference>
<comment type="caution">
    <text evidence="6">The sequence shown here is derived from an EMBL/GenBank/DDBJ whole genome shotgun (WGS) entry which is preliminary data.</text>
</comment>
<dbReference type="OrthoDB" id="277398at2759"/>
<sequence>MDKSELKFSPSIISDGAEFPVHLVEFSHANVKFQKEIFLKFQSYKCSELNGLARPKKMVVASSQNLHYAGSNYESTVSKISSSLLKVGIYNKNTHKFKLYDADFFHLKPLLKSNFDRIAMEKSWSEKNEDLVSTFGTKNRKRMINSRLQNELTSSVSLQSLSSRISGNSLKIEESKQELEIIPPQNKEAKCVDEIYNLFDIISKEEYGSLDSEANIFINIPWENLQLWKSEAKFCNFIIHYLEVKLGSISPHIAKLLYYLHYMIIMIKSTYRDLKKKDPFPGIPQPYKKSLTEKYLVNRAMPQRLRDKLLAHAMVLALILNNYHIDGKIWASSTHVSMSRIVLVAYSLGCHVHNQKKEDTKSIELKLPLYRYEPKGKKKK</sequence>
<evidence type="ECO:0000313" key="6">
    <source>
        <dbReference type="EMBL" id="GFU49443.1"/>
    </source>
</evidence>
<dbReference type="GO" id="GO:0005730">
    <property type="term" value="C:nucleolus"/>
    <property type="evidence" value="ECO:0007669"/>
    <property type="project" value="UniProtKB-SubCell"/>
</dbReference>
<keyword evidence="5" id="KW-0539">Nucleus</keyword>
<evidence type="ECO:0000256" key="4">
    <source>
        <dbReference type="ARBA" id="ARBA00023163"/>
    </source>
</evidence>
<comment type="similarity">
    <text evidence="2">Belongs to the eukaryotic RPA49/POLR1E RNA polymerase subunit family.</text>
</comment>
<dbReference type="GO" id="GO:0000428">
    <property type="term" value="C:DNA-directed RNA polymerase complex"/>
    <property type="evidence" value="ECO:0007669"/>
    <property type="project" value="UniProtKB-KW"/>
</dbReference>
<keyword evidence="3 6" id="KW-0240">DNA-directed RNA polymerase</keyword>
<evidence type="ECO:0000256" key="5">
    <source>
        <dbReference type="ARBA" id="ARBA00023242"/>
    </source>
</evidence>
<evidence type="ECO:0000256" key="2">
    <source>
        <dbReference type="ARBA" id="ARBA00009430"/>
    </source>
</evidence>
<protein>
    <submittedName>
        <fullName evidence="6">DNA-directed RNA polymerase I subunit RPA49</fullName>
    </submittedName>
</protein>
<dbReference type="Pfam" id="PF06870">
    <property type="entry name" value="RNA_pol_I_A49"/>
    <property type="match status" value="1"/>
</dbReference>
<evidence type="ECO:0000256" key="1">
    <source>
        <dbReference type="ARBA" id="ARBA00004604"/>
    </source>
</evidence>
<accession>A0A8X6ULP5</accession>
<gene>
    <name evidence="6" type="primary">polr1e</name>
    <name evidence="6" type="ORF">NPIL_54561</name>
</gene>
<dbReference type="Proteomes" id="UP000887013">
    <property type="component" value="Unassembled WGS sequence"/>
</dbReference>
<dbReference type="GO" id="GO:0003677">
    <property type="term" value="F:DNA binding"/>
    <property type="evidence" value="ECO:0007669"/>
    <property type="project" value="InterPro"/>
</dbReference>
<keyword evidence="4" id="KW-0804">Transcription</keyword>
<keyword evidence="7" id="KW-1185">Reference proteome</keyword>
<reference evidence="6" key="1">
    <citation type="submission" date="2020-08" db="EMBL/GenBank/DDBJ databases">
        <title>Multicomponent nature underlies the extraordinary mechanical properties of spider dragline silk.</title>
        <authorList>
            <person name="Kono N."/>
            <person name="Nakamura H."/>
            <person name="Mori M."/>
            <person name="Yoshida Y."/>
            <person name="Ohtoshi R."/>
            <person name="Malay A.D."/>
            <person name="Moran D.A.P."/>
            <person name="Tomita M."/>
            <person name="Numata K."/>
            <person name="Arakawa K."/>
        </authorList>
    </citation>
    <scope>NUCLEOTIDE SEQUENCE</scope>
</reference>
<dbReference type="PANTHER" id="PTHR14440">
    <property type="entry name" value="DNA-DIRECTED RNA POLYMERASE I SUBUNIT RPA49"/>
    <property type="match status" value="1"/>
</dbReference>
<dbReference type="InterPro" id="IPR009668">
    <property type="entry name" value="RNA_pol-assoc_fac_A49-like"/>
</dbReference>
<proteinExistence type="inferred from homology"/>
<evidence type="ECO:0000256" key="3">
    <source>
        <dbReference type="ARBA" id="ARBA00022478"/>
    </source>
</evidence>
<evidence type="ECO:0000313" key="7">
    <source>
        <dbReference type="Proteomes" id="UP000887013"/>
    </source>
</evidence>
<comment type="subcellular location">
    <subcellularLocation>
        <location evidence="1">Nucleus</location>
        <location evidence="1">Nucleolus</location>
    </subcellularLocation>
</comment>
<organism evidence="6 7">
    <name type="scientific">Nephila pilipes</name>
    <name type="common">Giant wood spider</name>
    <name type="synonym">Nephila maculata</name>
    <dbReference type="NCBI Taxonomy" id="299642"/>
    <lineage>
        <taxon>Eukaryota</taxon>
        <taxon>Metazoa</taxon>
        <taxon>Ecdysozoa</taxon>
        <taxon>Arthropoda</taxon>
        <taxon>Chelicerata</taxon>
        <taxon>Arachnida</taxon>
        <taxon>Araneae</taxon>
        <taxon>Araneomorphae</taxon>
        <taxon>Entelegynae</taxon>
        <taxon>Araneoidea</taxon>
        <taxon>Nephilidae</taxon>
        <taxon>Nephila</taxon>
    </lineage>
</organism>
<dbReference type="EMBL" id="BMAW01037682">
    <property type="protein sequence ID" value="GFU49443.1"/>
    <property type="molecule type" value="Genomic_DNA"/>
</dbReference>
<dbReference type="AlphaFoldDB" id="A0A8X6ULP5"/>
<name>A0A8X6ULP5_NEPPI</name>